<dbReference type="Pfam" id="PF01638">
    <property type="entry name" value="HxlR"/>
    <property type="match status" value="1"/>
</dbReference>
<dbReference type="InterPro" id="IPR002577">
    <property type="entry name" value="HTH_HxlR"/>
</dbReference>
<feature type="domain" description="HTH hxlR-type" evidence="4">
    <location>
        <begin position="10"/>
        <end position="108"/>
    </location>
</feature>
<proteinExistence type="predicted"/>
<evidence type="ECO:0000256" key="1">
    <source>
        <dbReference type="ARBA" id="ARBA00023015"/>
    </source>
</evidence>
<dbReference type="eggNOG" id="COG1733">
    <property type="taxonomic scope" value="Bacteria"/>
</dbReference>
<keyword evidence="2" id="KW-0238">DNA-binding</keyword>
<dbReference type="RefSeq" id="WP_013407237.1">
    <property type="nucleotide sequence ID" value="NC_014655.1"/>
</dbReference>
<dbReference type="Gene3D" id="1.10.10.10">
    <property type="entry name" value="Winged helix-like DNA-binding domain superfamily/Winged helix DNA-binding domain"/>
    <property type="match status" value="1"/>
</dbReference>
<dbReference type="InterPro" id="IPR036390">
    <property type="entry name" value="WH_DNA-bd_sf"/>
</dbReference>
<keyword evidence="3" id="KW-0804">Transcription</keyword>
<evidence type="ECO:0000259" key="4">
    <source>
        <dbReference type="PROSITE" id="PS51118"/>
    </source>
</evidence>
<accession>E4RW39</accession>
<evidence type="ECO:0000313" key="5">
    <source>
        <dbReference type="EMBL" id="ADQ16182.1"/>
    </source>
</evidence>
<keyword evidence="1" id="KW-0805">Transcription regulation</keyword>
<evidence type="ECO:0000256" key="2">
    <source>
        <dbReference type="ARBA" id="ARBA00023125"/>
    </source>
</evidence>
<evidence type="ECO:0000256" key="3">
    <source>
        <dbReference type="ARBA" id="ARBA00023163"/>
    </source>
</evidence>
<dbReference type="EMBL" id="CP002305">
    <property type="protein sequence ID" value="ADQ16182.1"/>
    <property type="molecule type" value="Genomic_DNA"/>
</dbReference>
<dbReference type="SUPFAM" id="SSF46785">
    <property type="entry name" value="Winged helix' DNA-binding domain"/>
    <property type="match status" value="1"/>
</dbReference>
<name>E4RW39_LEAB4</name>
<protein>
    <submittedName>
        <fullName evidence="5">Transcriptional regulator, HxlR family</fullName>
    </submittedName>
</protein>
<keyword evidence="6" id="KW-1185">Reference proteome</keyword>
<dbReference type="Proteomes" id="UP000007435">
    <property type="component" value="Chromosome"/>
</dbReference>
<dbReference type="PROSITE" id="PS51118">
    <property type="entry name" value="HTH_HXLR"/>
    <property type="match status" value="1"/>
</dbReference>
<organism evidence="5 6">
    <name type="scientific">Leadbetterella byssophila (strain DSM 17132 / JCM 16389 / KACC 11308 / NBRC 106382 / 4M15)</name>
    <dbReference type="NCBI Taxonomy" id="649349"/>
    <lineage>
        <taxon>Bacteria</taxon>
        <taxon>Pseudomonadati</taxon>
        <taxon>Bacteroidota</taxon>
        <taxon>Cytophagia</taxon>
        <taxon>Cytophagales</taxon>
        <taxon>Leadbetterellaceae</taxon>
        <taxon>Leadbetterella</taxon>
    </lineage>
</organism>
<dbReference type="PANTHER" id="PTHR33204">
    <property type="entry name" value="TRANSCRIPTIONAL REGULATOR, MARR FAMILY"/>
    <property type="match status" value="1"/>
</dbReference>
<dbReference type="AlphaFoldDB" id="E4RW39"/>
<reference evidence="5 6" key="2">
    <citation type="journal article" date="2011" name="Stand. Genomic Sci.">
        <title>Complete genome sequence of Leadbetterella byssophila type strain (4M15).</title>
        <authorList>
            <person name="Abt B."/>
            <person name="Teshima H."/>
            <person name="Lucas S."/>
            <person name="Lapidus A."/>
            <person name="Del Rio T.G."/>
            <person name="Nolan M."/>
            <person name="Tice H."/>
            <person name="Cheng J.F."/>
            <person name="Pitluck S."/>
            <person name="Liolios K."/>
            <person name="Pagani I."/>
            <person name="Ivanova N."/>
            <person name="Mavromatis K."/>
            <person name="Pati A."/>
            <person name="Tapia R."/>
            <person name="Han C."/>
            <person name="Goodwin L."/>
            <person name="Chen A."/>
            <person name="Palaniappan K."/>
            <person name="Land M."/>
            <person name="Hauser L."/>
            <person name="Chang Y.J."/>
            <person name="Jeffries C.D."/>
            <person name="Rohde M."/>
            <person name="Goker M."/>
            <person name="Tindall B.J."/>
            <person name="Detter J.C."/>
            <person name="Woyke T."/>
            <person name="Bristow J."/>
            <person name="Eisen J.A."/>
            <person name="Markowitz V."/>
            <person name="Hugenholtz P."/>
            <person name="Klenk H.P."/>
            <person name="Kyrpides N.C."/>
        </authorList>
    </citation>
    <scope>NUCLEOTIDE SEQUENCE [LARGE SCALE GENOMIC DNA]</scope>
    <source>
        <strain evidence="6">DSM 17132 / JCM 16389 / KACC 11308 / NBRC 106382 / 4M15</strain>
    </source>
</reference>
<dbReference type="HOGENOM" id="CLU_111585_5_2_10"/>
<dbReference type="GO" id="GO:0003677">
    <property type="term" value="F:DNA binding"/>
    <property type="evidence" value="ECO:0007669"/>
    <property type="project" value="UniProtKB-KW"/>
</dbReference>
<dbReference type="KEGG" id="lby:Lbys_0404"/>
<gene>
    <name evidence="5" type="ordered locus">Lbys_0404</name>
</gene>
<reference key="1">
    <citation type="submission" date="2010-11" db="EMBL/GenBank/DDBJ databases">
        <title>The complete genome of Leadbetterella byssophila DSM 17132.</title>
        <authorList>
            <consortium name="US DOE Joint Genome Institute (JGI-PGF)"/>
            <person name="Lucas S."/>
            <person name="Copeland A."/>
            <person name="Lapidus A."/>
            <person name="Glavina del Rio T."/>
            <person name="Dalin E."/>
            <person name="Tice H."/>
            <person name="Bruce D."/>
            <person name="Goodwin L."/>
            <person name="Pitluck S."/>
            <person name="Kyrpides N."/>
            <person name="Mavromatis K."/>
            <person name="Ivanova N."/>
            <person name="Teshima H."/>
            <person name="Brettin T."/>
            <person name="Detter J.C."/>
            <person name="Han C."/>
            <person name="Tapia R."/>
            <person name="Land M."/>
            <person name="Hauser L."/>
            <person name="Markowitz V."/>
            <person name="Cheng J.-F."/>
            <person name="Hugenholtz P."/>
            <person name="Woyke T."/>
            <person name="Wu D."/>
            <person name="Tindall B."/>
            <person name="Pomrenke H.G."/>
            <person name="Brambilla E."/>
            <person name="Klenk H.-P."/>
            <person name="Eisen J.A."/>
        </authorList>
    </citation>
    <scope>NUCLEOTIDE SEQUENCE [LARGE SCALE GENOMIC DNA]</scope>
    <source>
        <strain>DSM 17132</strain>
    </source>
</reference>
<evidence type="ECO:0000313" key="6">
    <source>
        <dbReference type="Proteomes" id="UP000007435"/>
    </source>
</evidence>
<dbReference type="OrthoDB" id="8231503at2"/>
<dbReference type="InterPro" id="IPR036388">
    <property type="entry name" value="WH-like_DNA-bd_sf"/>
</dbReference>
<sequence>MKINISDENCPLRRTLELISGKWTLLIIYQINERVVRYGELKRNIVGISEKILISQLKFLVEKGLVQRTVYPEIPPKVEYTLTEVGKELLPIVYSIIDFGLEHVLGGKKD</sequence>